<keyword evidence="3" id="KW-1003">Cell membrane</keyword>
<dbReference type="Pfam" id="PF09976">
    <property type="entry name" value="TPR_21"/>
    <property type="match status" value="1"/>
</dbReference>
<evidence type="ECO:0000256" key="7">
    <source>
        <dbReference type="ARBA" id="ARBA00023186"/>
    </source>
</evidence>
<dbReference type="PANTHER" id="PTHR38035:SF1">
    <property type="entry name" value="ANCILLARY SECYEG TRANSLOCON SUBUNIT"/>
    <property type="match status" value="1"/>
</dbReference>
<dbReference type="PIRSF" id="PIRSF006170">
    <property type="entry name" value="YfgM"/>
    <property type="match status" value="1"/>
</dbReference>
<evidence type="ECO:0000256" key="2">
    <source>
        <dbReference type="ARBA" id="ARBA00004236"/>
    </source>
</evidence>
<protein>
    <submittedName>
        <fullName evidence="9">Negative regulator of RcsB-dependent stress response</fullName>
    </submittedName>
</protein>
<dbReference type="Proteomes" id="UP000292136">
    <property type="component" value="Unassembled WGS sequence"/>
</dbReference>
<organism evidence="9 10">
    <name type="scientific">Azospira oryzae</name>
    <dbReference type="NCBI Taxonomy" id="146939"/>
    <lineage>
        <taxon>Bacteria</taxon>
        <taxon>Pseudomonadati</taxon>
        <taxon>Pseudomonadota</taxon>
        <taxon>Betaproteobacteria</taxon>
        <taxon>Rhodocyclales</taxon>
        <taxon>Rhodocyclaceae</taxon>
        <taxon>Azospira</taxon>
    </lineage>
</organism>
<evidence type="ECO:0000256" key="6">
    <source>
        <dbReference type="ARBA" id="ARBA00023136"/>
    </source>
</evidence>
<sequence length="224" mass="23967">MAVYDLQEQEQLDEIKTWWKQHGNLVTSILLAAAIGVAGWQGWNWYQGRQSAQAAVVFGVLQKAALEGDAQRLKAAAGELLENYKGSTYASLGALTAAKVAFDGGDLKTAKVQLAWVAENGKDELRDLGRLRLAAVLLDEKSYDEALKQVEAKPAPAFAARYAEVRGDIFLAQDMKDEARKAFADALAAIDAAAKAGSGAQDAQAAAAYRQVLQQKADALGEAK</sequence>
<dbReference type="RefSeq" id="WP_207222182.1">
    <property type="nucleotide sequence ID" value="NZ_SHKM01000001.1"/>
</dbReference>
<keyword evidence="6" id="KW-0472">Membrane</keyword>
<dbReference type="InterPro" id="IPR026039">
    <property type="entry name" value="YfgM"/>
</dbReference>
<keyword evidence="5" id="KW-1133">Transmembrane helix</keyword>
<evidence type="ECO:0000313" key="10">
    <source>
        <dbReference type="Proteomes" id="UP000292136"/>
    </source>
</evidence>
<name>A0ABY0IRX1_9RHOO</name>
<dbReference type="PANTHER" id="PTHR38035">
    <property type="entry name" value="UPF0070 PROTEIN YFGM"/>
    <property type="match status" value="1"/>
</dbReference>
<evidence type="ECO:0000256" key="4">
    <source>
        <dbReference type="ARBA" id="ARBA00022692"/>
    </source>
</evidence>
<feature type="domain" description="Ancillary SecYEG translocon subunit/Cell division coordinator CpoB TPR" evidence="8">
    <location>
        <begin position="16"/>
        <end position="221"/>
    </location>
</feature>
<dbReference type="EMBL" id="SHKM01000001">
    <property type="protein sequence ID" value="RZT90339.1"/>
    <property type="molecule type" value="Genomic_DNA"/>
</dbReference>
<proteinExistence type="predicted"/>
<gene>
    <name evidence="9" type="ORF">EV678_1153</name>
</gene>
<evidence type="ECO:0000256" key="5">
    <source>
        <dbReference type="ARBA" id="ARBA00022989"/>
    </source>
</evidence>
<comment type="caution">
    <text evidence="9">The sequence shown here is derived from an EMBL/GenBank/DDBJ whole genome shotgun (WGS) entry which is preliminary data.</text>
</comment>
<keyword evidence="7" id="KW-0143">Chaperone</keyword>
<accession>A0ABY0IRX1</accession>
<reference evidence="9 10" key="1">
    <citation type="submission" date="2019-02" db="EMBL/GenBank/DDBJ databases">
        <title>Genomic Encyclopedia of Type Strains, Phase IV (KMG-IV): sequencing the most valuable type-strain genomes for metagenomic binning, comparative biology and taxonomic classification.</title>
        <authorList>
            <person name="Goeker M."/>
        </authorList>
    </citation>
    <scope>NUCLEOTIDE SEQUENCE [LARGE SCALE GENOMIC DNA]</scope>
    <source>
        <strain evidence="9 10">DSM 21223</strain>
    </source>
</reference>
<evidence type="ECO:0000313" key="9">
    <source>
        <dbReference type="EMBL" id="RZT90339.1"/>
    </source>
</evidence>
<keyword evidence="10" id="KW-1185">Reference proteome</keyword>
<evidence type="ECO:0000259" key="8">
    <source>
        <dbReference type="Pfam" id="PF09976"/>
    </source>
</evidence>
<evidence type="ECO:0000256" key="1">
    <source>
        <dbReference type="ARBA" id="ARBA00004167"/>
    </source>
</evidence>
<comment type="subcellular location">
    <subcellularLocation>
        <location evidence="2">Cell membrane</location>
    </subcellularLocation>
    <subcellularLocation>
        <location evidence="1">Membrane</location>
        <topology evidence="1">Single-pass membrane protein</topology>
    </subcellularLocation>
</comment>
<keyword evidence="4" id="KW-0812">Transmembrane</keyword>
<dbReference type="InterPro" id="IPR018704">
    <property type="entry name" value="SecYEG/CpoB_TPR"/>
</dbReference>
<evidence type="ECO:0000256" key="3">
    <source>
        <dbReference type="ARBA" id="ARBA00022475"/>
    </source>
</evidence>